<evidence type="ECO:0000256" key="4">
    <source>
        <dbReference type="ARBA" id="ARBA00022840"/>
    </source>
</evidence>
<keyword evidence="7" id="KW-1185">Reference proteome</keyword>
<dbReference type="AlphaFoldDB" id="A0A918CJ03"/>
<evidence type="ECO:0000256" key="2">
    <source>
        <dbReference type="ARBA" id="ARBA00022448"/>
    </source>
</evidence>
<protein>
    <submittedName>
        <fullName evidence="6">ABC transporter ATP-binding protein</fullName>
    </submittedName>
</protein>
<dbReference type="EMBL" id="BMRJ01000001">
    <property type="protein sequence ID" value="GGR24090.1"/>
    <property type="molecule type" value="Genomic_DNA"/>
</dbReference>
<organism evidence="6 7">
    <name type="scientific">Agromyces mediolanus</name>
    <name type="common">Corynebacterium mediolanum</name>
    <dbReference type="NCBI Taxonomy" id="41986"/>
    <lineage>
        <taxon>Bacteria</taxon>
        <taxon>Bacillati</taxon>
        <taxon>Actinomycetota</taxon>
        <taxon>Actinomycetes</taxon>
        <taxon>Micrococcales</taxon>
        <taxon>Microbacteriaceae</taxon>
        <taxon>Agromyces</taxon>
    </lineage>
</organism>
<comment type="caution">
    <text evidence="6">The sequence shown here is derived from an EMBL/GenBank/DDBJ whole genome shotgun (WGS) entry which is preliminary data.</text>
</comment>
<dbReference type="PROSITE" id="PS00211">
    <property type="entry name" value="ABC_TRANSPORTER_1"/>
    <property type="match status" value="2"/>
</dbReference>
<dbReference type="PANTHER" id="PTHR43553">
    <property type="entry name" value="HEAVY METAL TRANSPORTER"/>
    <property type="match status" value="1"/>
</dbReference>
<evidence type="ECO:0000256" key="3">
    <source>
        <dbReference type="ARBA" id="ARBA00022741"/>
    </source>
</evidence>
<dbReference type="CDD" id="cd03225">
    <property type="entry name" value="ABC_cobalt_CbiO_domain1"/>
    <property type="match status" value="2"/>
</dbReference>
<reference evidence="6" key="2">
    <citation type="submission" date="2020-09" db="EMBL/GenBank/DDBJ databases">
        <authorList>
            <person name="Sun Q."/>
            <person name="Ohkuma M."/>
        </authorList>
    </citation>
    <scope>NUCLEOTIDE SEQUENCE</scope>
    <source>
        <strain evidence="6">JCM 3346</strain>
    </source>
</reference>
<comment type="similarity">
    <text evidence="1">Belongs to the ABC transporter superfamily.</text>
</comment>
<sequence length="496" mass="52114">MSGTVSGRVAPAGVEARGWGWRHAGRRRWAIDGLDLSIAPGERVLLVGPSGSGKSTVLHALAGVNGGAEEGESVGELLIDGLHPADRRGRSGLVLQDPDSQVVLSRLGDDVAFGCENLGVERSEIWARVRDALDAVGLQLPLDHPTSRLSGGQKQRLALAGAIAMQPGLLLLDEPTANLDPAGVAEVRDAVSRVLDRTGATLVVVEHRVDVWHRLVERMVVLGRDGRVIADGRPAEVLVSARSELLAAGVWVPGEPLEVGSARAVAMPDDDPLLLGHELTIGRSAGRPLLAEIELAVPAGASTVLTGPNGAGKSTLALTMGGLIRPLAGRVAAAPSLARGLGADPARWRSRELLSRIGTVFQEPEHQFVARTVRAELGVALHALGAKDSAARIDPVLERLRLDHLAEANPFTLSGGEQRRLTVASVLVARPGVVILDEPTFGQDRLTWIELVRLVRELTDDGVAVLSVTHDSAYREALGDVRYALGADALAAGRAA</sequence>
<evidence type="ECO:0000313" key="7">
    <source>
        <dbReference type="Proteomes" id="UP000610303"/>
    </source>
</evidence>
<name>A0A918CJ03_AGRME</name>
<feature type="domain" description="ABC transporter" evidence="5">
    <location>
        <begin position="14"/>
        <end position="250"/>
    </location>
</feature>
<dbReference type="InterPro" id="IPR027417">
    <property type="entry name" value="P-loop_NTPase"/>
</dbReference>
<feature type="domain" description="ABC transporter" evidence="5">
    <location>
        <begin position="274"/>
        <end position="495"/>
    </location>
</feature>
<accession>A0A918CJ03</accession>
<dbReference type="SMART" id="SM00382">
    <property type="entry name" value="AAA"/>
    <property type="match status" value="2"/>
</dbReference>
<evidence type="ECO:0000256" key="1">
    <source>
        <dbReference type="ARBA" id="ARBA00005417"/>
    </source>
</evidence>
<keyword evidence="2" id="KW-0813">Transport</keyword>
<dbReference type="InterPro" id="IPR003439">
    <property type="entry name" value="ABC_transporter-like_ATP-bd"/>
</dbReference>
<dbReference type="InterPro" id="IPR015856">
    <property type="entry name" value="ABC_transpr_CbiO/EcfA_su"/>
</dbReference>
<proteinExistence type="inferred from homology"/>
<evidence type="ECO:0000259" key="5">
    <source>
        <dbReference type="PROSITE" id="PS50893"/>
    </source>
</evidence>
<dbReference type="GO" id="GO:0005524">
    <property type="term" value="F:ATP binding"/>
    <property type="evidence" value="ECO:0007669"/>
    <property type="project" value="UniProtKB-KW"/>
</dbReference>
<dbReference type="GO" id="GO:0016887">
    <property type="term" value="F:ATP hydrolysis activity"/>
    <property type="evidence" value="ECO:0007669"/>
    <property type="project" value="InterPro"/>
</dbReference>
<dbReference type="RefSeq" id="WP_189084824.1">
    <property type="nucleotide sequence ID" value="NZ_BMRJ01000001.1"/>
</dbReference>
<keyword evidence="3" id="KW-0547">Nucleotide-binding</keyword>
<dbReference type="InterPro" id="IPR050095">
    <property type="entry name" value="ECF_ABC_transporter_ATP-bd"/>
</dbReference>
<dbReference type="SUPFAM" id="SSF52540">
    <property type="entry name" value="P-loop containing nucleoside triphosphate hydrolases"/>
    <property type="match status" value="2"/>
</dbReference>
<dbReference type="GO" id="GO:0043190">
    <property type="term" value="C:ATP-binding cassette (ABC) transporter complex"/>
    <property type="evidence" value="ECO:0007669"/>
    <property type="project" value="TreeGrafter"/>
</dbReference>
<dbReference type="InterPro" id="IPR003593">
    <property type="entry name" value="AAA+_ATPase"/>
</dbReference>
<dbReference type="Gene3D" id="3.40.50.300">
    <property type="entry name" value="P-loop containing nucleotide triphosphate hydrolases"/>
    <property type="match status" value="2"/>
</dbReference>
<gene>
    <name evidence="6" type="ORF">GCM10010196_17370</name>
</gene>
<dbReference type="Proteomes" id="UP000610303">
    <property type="component" value="Unassembled WGS sequence"/>
</dbReference>
<dbReference type="PANTHER" id="PTHR43553:SF24">
    <property type="entry name" value="ENERGY-COUPLING FACTOR TRANSPORTER ATP-BINDING PROTEIN ECFA1"/>
    <property type="match status" value="1"/>
</dbReference>
<dbReference type="InterPro" id="IPR017871">
    <property type="entry name" value="ABC_transporter-like_CS"/>
</dbReference>
<dbReference type="Pfam" id="PF00005">
    <property type="entry name" value="ABC_tran"/>
    <property type="match status" value="2"/>
</dbReference>
<reference evidence="6" key="1">
    <citation type="journal article" date="2014" name="Int. J. Syst. Evol. Microbiol.">
        <title>Complete genome sequence of Corynebacterium casei LMG S-19264T (=DSM 44701T), isolated from a smear-ripened cheese.</title>
        <authorList>
            <consortium name="US DOE Joint Genome Institute (JGI-PGF)"/>
            <person name="Walter F."/>
            <person name="Albersmeier A."/>
            <person name="Kalinowski J."/>
            <person name="Ruckert C."/>
        </authorList>
    </citation>
    <scope>NUCLEOTIDE SEQUENCE</scope>
    <source>
        <strain evidence="6">JCM 3346</strain>
    </source>
</reference>
<dbReference type="GO" id="GO:0042626">
    <property type="term" value="F:ATPase-coupled transmembrane transporter activity"/>
    <property type="evidence" value="ECO:0007669"/>
    <property type="project" value="TreeGrafter"/>
</dbReference>
<evidence type="ECO:0000313" key="6">
    <source>
        <dbReference type="EMBL" id="GGR24090.1"/>
    </source>
</evidence>
<dbReference type="PROSITE" id="PS50893">
    <property type="entry name" value="ABC_TRANSPORTER_2"/>
    <property type="match status" value="2"/>
</dbReference>
<keyword evidence="4 6" id="KW-0067">ATP-binding</keyword>